<dbReference type="EMBL" id="QROY01000006">
    <property type="protein sequence ID" value="RHL68044.1"/>
    <property type="molecule type" value="Genomic_DNA"/>
</dbReference>
<evidence type="ECO:0000313" key="14">
    <source>
        <dbReference type="Proteomes" id="UP000481964"/>
    </source>
</evidence>
<accession>A0A413YY20</accession>
<evidence type="ECO:0000313" key="8">
    <source>
        <dbReference type="EMBL" id="RHC13975.1"/>
    </source>
</evidence>
<evidence type="ECO:0000256" key="1">
    <source>
        <dbReference type="ARBA" id="ARBA00004236"/>
    </source>
</evidence>
<dbReference type="Proteomes" id="UP000284794">
    <property type="component" value="Unassembled WGS sequence"/>
</dbReference>
<evidence type="ECO:0000256" key="2">
    <source>
        <dbReference type="ARBA" id="ARBA00022475"/>
    </source>
</evidence>
<dbReference type="OrthoDB" id="1912660at2"/>
<comment type="caution">
    <text evidence="8">The sequence shown here is derived from an EMBL/GenBank/DDBJ whole genome shotgun (WGS) entry which is preliminary data.</text>
</comment>
<evidence type="ECO:0000313" key="9">
    <source>
        <dbReference type="EMBL" id="RHD11091.1"/>
    </source>
</evidence>
<gene>
    <name evidence="10" type="ORF">DW007_09040</name>
    <name evidence="9" type="ORF">DW811_01195</name>
    <name evidence="8" type="ORF">DW858_05675</name>
    <name evidence="7" type="ORF">GKE48_07460</name>
</gene>
<dbReference type="EMBL" id="QSHM01000004">
    <property type="protein sequence ID" value="RHC13975.1"/>
    <property type="molecule type" value="Genomic_DNA"/>
</dbReference>
<dbReference type="GO" id="GO:0005886">
    <property type="term" value="C:plasma membrane"/>
    <property type="evidence" value="ECO:0007669"/>
    <property type="project" value="UniProtKB-SubCell"/>
</dbReference>
<dbReference type="Proteomes" id="UP000481964">
    <property type="component" value="Unassembled WGS sequence"/>
</dbReference>
<evidence type="ECO:0000256" key="3">
    <source>
        <dbReference type="ARBA" id="ARBA00022692"/>
    </source>
</evidence>
<evidence type="ECO:0000313" key="11">
    <source>
        <dbReference type="Proteomes" id="UP000284794"/>
    </source>
</evidence>
<sequence>MILYLDSNQGEAGTDALIADAEAGITLNDVNSKMYIVNQQGMNVKTIGLYNSWNSTKDELGELKESVDVNNINVKVSDETSELCTISVKLKFEKRVCTFEFVINTDYTLESGAINPSYTTGEKMGKAGMNTLIGMGTVFVVLIFISFIISLFKYISVYENRKKEQKEDTASVGVDNAIAQIVSNEEENVEDDLELIAVITAAIAASEGTSTDGLVVRSIRKVNNRRK</sequence>
<comment type="subcellular location">
    <subcellularLocation>
        <location evidence="1">Cell membrane</location>
    </subcellularLocation>
</comment>
<evidence type="ECO:0000313" key="10">
    <source>
        <dbReference type="EMBL" id="RHL68044.1"/>
    </source>
</evidence>
<evidence type="ECO:0000256" key="5">
    <source>
        <dbReference type="ARBA" id="ARBA00023136"/>
    </source>
</evidence>
<keyword evidence="2" id="KW-1003">Cell membrane</keyword>
<organism evidence="8 13">
    <name type="scientific">Lachnospira eligens</name>
    <dbReference type="NCBI Taxonomy" id="39485"/>
    <lineage>
        <taxon>Bacteria</taxon>
        <taxon>Bacillati</taxon>
        <taxon>Bacillota</taxon>
        <taxon>Clostridia</taxon>
        <taxon>Lachnospirales</taxon>
        <taxon>Lachnospiraceae</taxon>
        <taxon>Lachnospira</taxon>
    </lineage>
</organism>
<evidence type="ECO:0000313" key="12">
    <source>
        <dbReference type="Proteomes" id="UP000285201"/>
    </source>
</evidence>
<dbReference type="GO" id="GO:0015081">
    <property type="term" value="F:sodium ion transmembrane transporter activity"/>
    <property type="evidence" value="ECO:0007669"/>
    <property type="project" value="InterPro"/>
</dbReference>
<evidence type="ECO:0000313" key="13">
    <source>
        <dbReference type="Proteomes" id="UP000285844"/>
    </source>
</evidence>
<dbReference type="Proteomes" id="UP000285844">
    <property type="component" value="Unassembled WGS sequence"/>
</dbReference>
<dbReference type="Pfam" id="PF04277">
    <property type="entry name" value="OAD_gamma"/>
    <property type="match status" value="1"/>
</dbReference>
<keyword evidence="3 6" id="KW-0812">Transmembrane</keyword>
<keyword evidence="5 6" id="KW-0472">Membrane</keyword>
<name>A0A413YY20_9FIRM</name>
<protein>
    <submittedName>
        <fullName evidence="8">Sodium pump decarboxylase subunit gamma</fullName>
    </submittedName>
</protein>
<dbReference type="EMBL" id="QSIS01000001">
    <property type="protein sequence ID" value="RHD11091.1"/>
    <property type="molecule type" value="Genomic_DNA"/>
</dbReference>
<dbReference type="AlphaFoldDB" id="A0A413YY20"/>
<dbReference type="Proteomes" id="UP000285201">
    <property type="component" value="Unassembled WGS sequence"/>
</dbReference>
<evidence type="ECO:0000256" key="6">
    <source>
        <dbReference type="SAM" id="Phobius"/>
    </source>
</evidence>
<reference evidence="7 14" key="2">
    <citation type="journal article" date="2019" name="Nat. Med.">
        <title>A library of human gut bacterial isolates paired with longitudinal multiomics data enables mechanistic microbiome research.</title>
        <authorList>
            <person name="Poyet M."/>
            <person name="Groussin M."/>
            <person name="Gibbons S.M."/>
            <person name="Avila-Pacheco J."/>
            <person name="Jiang X."/>
            <person name="Kearney S.M."/>
            <person name="Perrotta A.R."/>
            <person name="Berdy B."/>
            <person name="Zhao S."/>
            <person name="Lieberman T.D."/>
            <person name="Swanson P.K."/>
            <person name="Smith M."/>
            <person name="Roesemann S."/>
            <person name="Alexander J.E."/>
            <person name="Rich S.A."/>
            <person name="Livny J."/>
            <person name="Vlamakis H."/>
            <person name="Clish C."/>
            <person name="Bullock K."/>
            <person name="Deik A."/>
            <person name="Scott J."/>
            <person name="Pierce K.A."/>
            <person name="Xavier R.J."/>
            <person name="Alm E.J."/>
        </authorList>
    </citation>
    <scope>NUCLEOTIDE SEQUENCE [LARGE SCALE GENOMIC DNA]</scope>
    <source>
        <strain evidence="7 14">BIOML-A1</strain>
    </source>
</reference>
<dbReference type="GO" id="GO:0036376">
    <property type="term" value="P:sodium ion export across plasma membrane"/>
    <property type="evidence" value="ECO:0007669"/>
    <property type="project" value="InterPro"/>
</dbReference>
<feature type="transmembrane region" description="Helical" evidence="6">
    <location>
        <begin position="132"/>
        <end position="155"/>
    </location>
</feature>
<dbReference type="EMBL" id="WKRD01000005">
    <property type="protein sequence ID" value="MSC57282.1"/>
    <property type="molecule type" value="Genomic_DNA"/>
</dbReference>
<dbReference type="InterPro" id="IPR005899">
    <property type="entry name" value="Na_pump_deCOase"/>
</dbReference>
<proteinExistence type="predicted"/>
<evidence type="ECO:0000256" key="4">
    <source>
        <dbReference type="ARBA" id="ARBA00022989"/>
    </source>
</evidence>
<evidence type="ECO:0000313" key="7">
    <source>
        <dbReference type="EMBL" id="MSC57282.1"/>
    </source>
</evidence>
<dbReference type="NCBIfam" id="TIGR01195">
    <property type="entry name" value="oadG_fam"/>
    <property type="match status" value="1"/>
</dbReference>
<keyword evidence="4 6" id="KW-1133">Transmembrane helix</keyword>
<reference evidence="11 12" key="1">
    <citation type="submission" date="2018-08" db="EMBL/GenBank/DDBJ databases">
        <title>A genome reference for cultivated species of the human gut microbiota.</title>
        <authorList>
            <person name="Zou Y."/>
            <person name="Xue W."/>
            <person name="Luo G."/>
        </authorList>
    </citation>
    <scope>NUCLEOTIDE SEQUENCE [LARGE SCALE GENOMIC DNA]</scope>
    <source>
        <strain evidence="10 12">AF36-7BH</strain>
        <strain evidence="9 11">AM32-2AC</strain>
        <strain evidence="8 13">AM37-3BH</strain>
    </source>
</reference>